<sequence>MASGLGGGGRDRRRRGKSPELSEEGELMLEVPAPPPKKGRPGPSQTPEERIARVIENVEMRHAWFVRFVFLVNLDECRCLYWTPGTDKGRECLVGKLIELAMDAFRKASQDPSRFGFGRNLDEIQERLTKYVKSIPGHLLEQYELWLKSLQFESWTLERETFGLPYKLRTEEDVQQVY</sequence>
<comment type="caution">
    <text evidence="2">The sequence shown here is derived from an EMBL/GenBank/DDBJ whole genome shotgun (WGS) entry which is preliminary data.</text>
</comment>
<dbReference type="AlphaFoldDB" id="A0ABD1XJ17"/>
<dbReference type="Proteomes" id="UP001605036">
    <property type="component" value="Unassembled WGS sequence"/>
</dbReference>
<proteinExistence type="predicted"/>
<evidence type="ECO:0000256" key="1">
    <source>
        <dbReference type="SAM" id="MobiDB-lite"/>
    </source>
</evidence>
<dbReference type="EMBL" id="JBHFFA010000008">
    <property type="protein sequence ID" value="KAL2607901.1"/>
    <property type="molecule type" value="Genomic_DNA"/>
</dbReference>
<feature type="region of interest" description="Disordered" evidence="1">
    <location>
        <begin position="1"/>
        <end position="47"/>
    </location>
</feature>
<evidence type="ECO:0000313" key="3">
    <source>
        <dbReference type="Proteomes" id="UP001605036"/>
    </source>
</evidence>
<evidence type="ECO:0000313" key="2">
    <source>
        <dbReference type="EMBL" id="KAL2607901.1"/>
    </source>
</evidence>
<name>A0ABD1XJ17_9MARC</name>
<reference evidence="2 3" key="1">
    <citation type="submission" date="2024-09" db="EMBL/GenBank/DDBJ databases">
        <title>Chromosome-scale assembly of Riccia fluitans.</title>
        <authorList>
            <person name="Paukszto L."/>
            <person name="Sawicki J."/>
            <person name="Karawczyk K."/>
            <person name="Piernik-Szablinska J."/>
            <person name="Szczecinska M."/>
            <person name="Mazdziarz M."/>
        </authorList>
    </citation>
    <scope>NUCLEOTIDE SEQUENCE [LARGE SCALE GENOMIC DNA]</scope>
    <source>
        <strain evidence="2">Rf_01</strain>
        <tissue evidence="2">Aerial parts of the thallus</tissue>
    </source>
</reference>
<accession>A0ABD1XJ17</accession>
<gene>
    <name evidence="2" type="ORF">R1flu_026474</name>
</gene>
<protein>
    <submittedName>
        <fullName evidence="2">Uncharacterized protein</fullName>
    </submittedName>
</protein>
<organism evidence="2 3">
    <name type="scientific">Riccia fluitans</name>
    <dbReference type="NCBI Taxonomy" id="41844"/>
    <lineage>
        <taxon>Eukaryota</taxon>
        <taxon>Viridiplantae</taxon>
        <taxon>Streptophyta</taxon>
        <taxon>Embryophyta</taxon>
        <taxon>Marchantiophyta</taxon>
        <taxon>Marchantiopsida</taxon>
        <taxon>Marchantiidae</taxon>
        <taxon>Marchantiales</taxon>
        <taxon>Ricciaceae</taxon>
        <taxon>Riccia</taxon>
    </lineage>
</organism>
<keyword evidence="3" id="KW-1185">Reference proteome</keyword>